<evidence type="ECO:0000313" key="11">
    <source>
        <dbReference type="EMBL" id="PJB04150.1"/>
    </source>
</evidence>
<dbReference type="Proteomes" id="UP000228874">
    <property type="component" value="Unassembled WGS sequence"/>
</dbReference>
<accession>A0A2H9QSH1</accession>
<organism evidence="5 15">
    <name type="scientific">Huberarchaeum crystalense</name>
    <dbReference type="NCBI Taxonomy" id="2014257"/>
    <lineage>
        <taxon>Archaea</taxon>
        <taxon>Candidatus Huberarchaeota</taxon>
        <taxon>Candidatus Huberarchaeia</taxon>
        <taxon>Candidatus Huberarchaeales</taxon>
        <taxon>Candidatus Huberarchaeaceae</taxon>
        <taxon>Candidatus Huberarchaeum</taxon>
    </lineage>
</organism>
<dbReference type="GO" id="GO:1990904">
    <property type="term" value="C:ribonucleoprotein complex"/>
    <property type="evidence" value="ECO:0007669"/>
    <property type="project" value="UniProtKB-KW"/>
</dbReference>
<dbReference type="InterPro" id="IPR023626">
    <property type="entry name" value="Ribosomal_eL39_dom_sf"/>
</dbReference>
<sequence>MSKIQSPLKKRRLAKATANAGLFRTAPYWIFLKTNRKVAGGPTMRHWRRRKVKLRL</sequence>
<accession>A0A2H9RCW8</accession>
<evidence type="ECO:0000256" key="4">
    <source>
        <dbReference type="HAMAP-Rule" id="MF_00629"/>
    </source>
</evidence>
<dbReference type="Pfam" id="PF00832">
    <property type="entry name" value="Ribosomal_L39"/>
    <property type="match status" value="1"/>
</dbReference>
<keyword evidence="3 4" id="KW-0687">Ribonucleoprotein</keyword>
<dbReference type="GO" id="GO:0006412">
    <property type="term" value="P:translation"/>
    <property type="evidence" value="ECO:0007669"/>
    <property type="project" value="UniProtKB-UniRule"/>
</dbReference>
<accession>A0A2H9M8S0</accession>
<accession>A0A2G9LIX4</accession>
<dbReference type="Proteomes" id="UP000230477">
    <property type="component" value="Unassembled WGS sequence"/>
</dbReference>
<evidence type="ECO:0000256" key="2">
    <source>
        <dbReference type="ARBA" id="ARBA00022980"/>
    </source>
</evidence>
<evidence type="ECO:0000313" key="12">
    <source>
        <dbReference type="EMBL" id="PJC01323.1"/>
    </source>
</evidence>
<proteinExistence type="inferred from homology"/>
<evidence type="ECO:0000313" key="5">
    <source>
        <dbReference type="EMBL" id="PIN66496.1"/>
    </source>
</evidence>
<keyword evidence="2 4" id="KW-0689">Ribosomal protein</keyword>
<accession>A0A2H9P9J1</accession>
<evidence type="ECO:0000313" key="15">
    <source>
        <dbReference type="Proteomes" id="UP000229789"/>
    </source>
</evidence>
<accession>A0A2H9MMP7</accession>
<gene>
    <name evidence="4 5" type="primary">rpl39e</name>
    <name evidence="12" type="ORF">CO072_01630</name>
    <name evidence="11" type="ORF">CO124_00775</name>
    <name evidence="7" type="ORF">COS22_02180</name>
    <name evidence="6" type="ORF">COS45_02070</name>
    <name evidence="8" type="ORF">COW47_01630</name>
    <name evidence="5" type="ORF">COW69_01955</name>
    <name evidence="10" type="ORF">COY63_02130</name>
    <name evidence="9" type="ORF">COZ66_02420</name>
</gene>
<evidence type="ECO:0000313" key="14">
    <source>
        <dbReference type="Proteomes" id="UP000228888"/>
    </source>
</evidence>
<reference evidence="5 15" key="2">
    <citation type="submission" date="2017-09" db="EMBL/GenBank/DDBJ databases">
        <title>Depth-based differentiation of microbial function through sediment-hosted aquifers and enrichment of novel symbionts in the deep terrestrial subsurface.</title>
        <authorList>
            <person name="Probst A.J."/>
            <person name="Ladd B."/>
            <person name="Jarett J.K."/>
            <person name="Geller-Mcgrath D.E."/>
            <person name="Sieber C.M."/>
            <person name="Emerson J.B."/>
            <person name="Anantharaman K."/>
            <person name="Thomas B.C."/>
            <person name="Malmstrom R."/>
            <person name="Stieglmeier M."/>
            <person name="Klingl A."/>
            <person name="Woyke T."/>
            <person name="Ryan C.M."/>
            <person name="Banfield J.F."/>
        </authorList>
    </citation>
    <scope>NUCLEOTIDE SEQUENCE [LARGE SCALE GENOMIC DNA]</scope>
    <source>
        <strain evidence="7">CG02_land_8_20_14_3_00_31_209</strain>
        <strain evidence="6">CG03_land_8_20_14_0_80_31_114</strain>
        <strain evidence="8">CG17_big_fil_post_rev_8_21_14_2_50_31_73</strain>
        <strain evidence="5">CG18_big_fil_WC_8_21_14_2_50_31_19</strain>
        <strain evidence="10">CG_4_10_14_0_8_um_filter_31_133</strain>
        <strain evidence="9">CG_4_8_14_3_um_filter</strain>
        <strain evidence="12">CG_4_9_14_0_8_um_filter_31_21</strain>
        <strain evidence="11">CG_4_9_14_3_um_filter_31_125</strain>
    </source>
</reference>
<evidence type="ECO:0000313" key="13">
    <source>
        <dbReference type="Proteomes" id="UP000228874"/>
    </source>
</evidence>
<reference evidence="13 14" key="1">
    <citation type="submission" date="2017-09" db="EMBL/GenBank/DDBJ databases">
        <title>Depth-based differentiation of microbial function through sediment-hosted aquifers and enrichment of novel symbionts in the deep terrestrial subsurface.</title>
        <authorList>
            <person name="Probst A.J."/>
            <person name="Ladd B."/>
            <person name="Jarett J.K."/>
            <person name="Geller-Mcgrath D.E."/>
            <person name="Sieber C.M.K."/>
            <person name="Emerson J.B."/>
            <person name="Anantharaman K."/>
            <person name="Thomas B.C."/>
            <person name="Malmstrom R."/>
            <person name="Stieglmeier M."/>
            <person name="Klingl A."/>
            <person name="Woyke T."/>
            <person name="Ryan C.M."/>
            <person name="Banfield J.F."/>
        </authorList>
    </citation>
    <scope>NUCLEOTIDE SEQUENCE [LARGE SCALE GENOMIC DNA]</scope>
</reference>
<dbReference type="Gene3D" id="1.10.1620.10">
    <property type="entry name" value="Ribosomal protein L39e"/>
    <property type="match status" value="1"/>
</dbReference>
<evidence type="ECO:0000313" key="6">
    <source>
        <dbReference type="EMBL" id="PIV13587.1"/>
    </source>
</evidence>
<dbReference type="SUPFAM" id="SSF48662">
    <property type="entry name" value="Ribosomal protein L39e"/>
    <property type="match status" value="1"/>
</dbReference>
<comment type="caution">
    <text evidence="5">The sequence shown here is derived from an EMBL/GenBank/DDBJ whole genome shotgun (WGS) entry which is preliminary data.</text>
</comment>
<evidence type="ECO:0000313" key="10">
    <source>
        <dbReference type="EMBL" id="PIY99705.1"/>
    </source>
</evidence>
<evidence type="ECO:0000313" key="7">
    <source>
        <dbReference type="EMBL" id="PIV46298.1"/>
    </source>
</evidence>
<dbReference type="EMBL" id="PCUF01000026">
    <property type="protein sequence ID" value="PIN66496.1"/>
    <property type="molecule type" value="Genomic_DNA"/>
</dbReference>
<dbReference type="EMBL" id="PFMG01000053">
    <property type="protein sequence ID" value="PIY99705.1"/>
    <property type="molecule type" value="Genomic_DNA"/>
</dbReference>
<dbReference type="InterPro" id="IPR000077">
    <property type="entry name" value="Ribosomal_eL39"/>
</dbReference>
<protein>
    <recommendedName>
        <fullName evidence="4">Large ribosomal subunit protein eL39</fullName>
    </recommendedName>
</protein>
<dbReference type="GO" id="GO:0003735">
    <property type="term" value="F:structural constituent of ribosome"/>
    <property type="evidence" value="ECO:0007669"/>
    <property type="project" value="InterPro"/>
</dbReference>
<dbReference type="Proteomes" id="UP000228888">
    <property type="component" value="Unassembled WGS sequence"/>
</dbReference>
<dbReference type="EMBL" id="PFIH01000062">
    <property type="protein sequence ID" value="PIX27904.1"/>
    <property type="molecule type" value="Genomic_DNA"/>
</dbReference>
<evidence type="ECO:0000313" key="9">
    <source>
        <dbReference type="EMBL" id="PIX27904.1"/>
    </source>
</evidence>
<dbReference type="EMBL" id="PEUT01000051">
    <property type="protein sequence ID" value="PIV13587.1"/>
    <property type="molecule type" value="Genomic_DNA"/>
</dbReference>
<evidence type="ECO:0000313" key="8">
    <source>
        <dbReference type="EMBL" id="PIV89662.1"/>
    </source>
</evidence>
<accession>A0A2H9N1X1</accession>
<dbReference type="Proteomes" id="UP000230713">
    <property type="component" value="Unassembled WGS sequence"/>
</dbReference>
<dbReference type="EMBL" id="PFFF01000038">
    <property type="protein sequence ID" value="PIV89662.1"/>
    <property type="molecule type" value="Genomic_DNA"/>
</dbReference>
<evidence type="ECO:0000256" key="1">
    <source>
        <dbReference type="ARBA" id="ARBA00009339"/>
    </source>
</evidence>
<accession>A0A2H9M2N4</accession>
<dbReference type="GO" id="GO:0005840">
    <property type="term" value="C:ribosome"/>
    <property type="evidence" value="ECO:0007669"/>
    <property type="project" value="UniProtKB-KW"/>
</dbReference>
<dbReference type="HAMAP" id="MF_00629">
    <property type="entry name" value="Ribosomal_eL39"/>
    <property type="match status" value="1"/>
</dbReference>
<evidence type="ECO:0000256" key="3">
    <source>
        <dbReference type="ARBA" id="ARBA00023274"/>
    </source>
</evidence>
<dbReference type="Proteomes" id="UP000231232">
    <property type="component" value="Unassembled WGS sequence"/>
</dbReference>
<dbReference type="EMBL" id="PFSX01000041">
    <property type="protein sequence ID" value="PJC01323.1"/>
    <property type="molecule type" value="Genomic_DNA"/>
</dbReference>
<dbReference type="Proteomes" id="UP000229789">
    <property type="component" value="Unassembled WGS sequence"/>
</dbReference>
<dbReference type="EMBL" id="PETW01000040">
    <property type="protein sequence ID" value="PIV46298.1"/>
    <property type="molecule type" value="Genomic_DNA"/>
</dbReference>
<comment type="similarity">
    <text evidence="1 4">Belongs to the eukaryotic ribosomal protein eL39 family.</text>
</comment>
<name>A0A2G9LIX4_HUBC1</name>
<dbReference type="EMBL" id="PFUW01000016">
    <property type="protein sequence ID" value="PJB04150.1"/>
    <property type="molecule type" value="Genomic_DNA"/>
</dbReference>
<dbReference type="Proteomes" id="UP000231449">
    <property type="component" value="Unassembled WGS sequence"/>
</dbReference>
<dbReference type="AlphaFoldDB" id="A0A2G9LIX4"/>
<dbReference type="Proteomes" id="UP000228989">
    <property type="component" value="Unassembled WGS sequence"/>
</dbReference>